<evidence type="ECO:0000313" key="1">
    <source>
        <dbReference type="EMBL" id="JAD22151.1"/>
    </source>
</evidence>
<reference evidence="1" key="2">
    <citation type="journal article" date="2015" name="Data Brief">
        <title>Shoot transcriptome of the giant reed, Arundo donax.</title>
        <authorList>
            <person name="Barrero R.A."/>
            <person name="Guerrero F.D."/>
            <person name="Moolhuijzen P."/>
            <person name="Goolsby J.A."/>
            <person name="Tidwell J."/>
            <person name="Bellgard S.E."/>
            <person name="Bellgard M.I."/>
        </authorList>
    </citation>
    <scope>NUCLEOTIDE SEQUENCE</scope>
    <source>
        <tissue evidence="1">Shoot tissue taken approximately 20 cm above the soil surface</tissue>
    </source>
</reference>
<accession>A0A0A8Y7N1</accession>
<sequence length="8" mass="959">MLKVNARK</sequence>
<organism evidence="1">
    <name type="scientific">Arundo donax</name>
    <name type="common">Giant reed</name>
    <name type="synonym">Donax arundinaceus</name>
    <dbReference type="NCBI Taxonomy" id="35708"/>
    <lineage>
        <taxon>Eukaryota</taxon>
        <taxon>Viridiplantae</taxon>
        <taxon>Streptophyta</taxon>
        <taxon>Embryophyta</taxon>
        <taxon>Tracheophyta</taxon>
        <taxon>Spermatophyta</taxon>
        <taxon>Magnoliopsida</taxon>
        <taxon>Liliopsida</taxon>
        <taxon>Poales</taxon>
        <taxon>Poaceae</taxon>
        <taxon>PACMAD clade</taxon>
        <taxon>Arundinoideae</taxon>
        <taxon>Arundineae</taxon>
        <taxon>Arundo</taxon>
    </lineage>
</organism>
<protein>
    <submittedName>
        <fullName evidence="1">Uncharacterized protein</fullName>
    </submittedName>
</protein>
<proteinExistence type="predicted"/>
<reference evidence="1" key="1">
    <citation type="submission" date="2014-09" db="EMBL/GenBank/DDBJ databases">
        <authorList>
            <person name="Magalhaes I.L.F."/>
            <person name="Oliveira U."/>
            <person name="Santos F.R."/>
            <person name="Vidigal T.H.D.A."/>
            <person name="Brescovit A.D."/>
            <person name="Santos A.J."/>
        </authorList>
    </citation>
    <scope>NUCLEOTIDE SEQUENCE</scope>
    <source>
        <tissue evidence="1">Shoot tissue taken approximately 20 cm above the soil surface</tissue>
    </source>
</reference>
<name>A0A0A8Y7N1_ARUDO</name>
<dbReference type="EMBL" id="GBRH01275744">
    <property type="protein sequence ID" value="JAD22151.1"/>
    <property type="molecule type" value="Transcribed_RNA"/>
</dbReference>